<feature type="compositionally biased region" description="Basic and acidic residues" evidence="1">
    <location>
        <begin position="895"/>
        <end position="906"/>
    </location>
</feature>
<evidence type="ECO:0000256" key="1">
    <source>
        <dbReference type="SAM" id="MobiDB-lite"/>
    </source>
</evidence>
<dbReference type="Proteomes" id="UP000019373">
    <property type="component" value="Unassembled WGS sequence"/>
</dbReference>
<sequence length="1188" mass="131680">MEQVEAPRIPPGVRGSFDEETCRMRLDRLGIEHVPRYPFEYGIQQIYAILLGEYGRSQIADVISVLHELLEDESVEGYIWRSWRHEWRHRNDDILNPFVPAVGDFVLPPPSSKRIRALKAANFSATEGQILTSSRSSVIDHDEELPSYISSQSLAQSPAESPDYERTFDTGSVVNHEIVQETRQHENQQSKSDSQQHMRPSTDEDPNDQPVRNENDILSSKANEDNEDLSQQSPLKSGEVGQPSDQGSSVVQDDGPDKDSQQEFASVTNSDGHHDDPNLLNFEMLGTRPSLLSQHRRTHSEPTDTLVLRPVHSGGPSSDIGRDVEMPYRRWSEYLEPGNDHEAEPGGRPANSTPRAQQADASLGQDEPATCSAVLHMPFTSPMSNAEFNEGLLDKSEAHPAPSAGHQEKTDDDIQQLLPDAAYHDQAVRMPVSIVKSYTAEKTTASIDTASDHASLHSWRGDKSDAIEANHREISVINGEVLSHAPQQSVSPTSGRFPIDSPGEEEISQIRSHKCEPNEHGDGVQCSRISAERYPIDGHESSHGKRRTSMLLSLKETQPSKLLRRGRSLLQHMPKLFRKGRGSKQTNHQDPDSIEGGSSTTAGLLRRRSTKTGLRSRIGIGSRPKVGPNRTTPIYSFDGACDEDDTMSTMPGVDLNKALPPQPLLTKSETPATCGTNTPSLAHSYESKTQPSTASTLASELSRVSSKKRFHRTTHDLVHPDMAGSREPSPLHELDADKLLVASKYDPLASPKQPDTPMTFSSFSNANPFMDQYDEFIPPMPVPVIPELRLPDPVKSSRAYGIPQSRSDGQIYSPKTLQVEHTRSKYQLGQSDGTDEHSTTTPRGRVPSRNVPQPTATLASADEKSASRRAESRKRSRSPVKRFLGLGKSQSMKDIPQDKGANDESDKKAGLKLWGDRLRHGFLVSISSPTIQSILTDFWTNTEPKANTNSPQPEVGRSRAPSQSTFPISIPPTRQAKIQCEVELMICVTANKFLKHQEKAGLMSPESVTKVVGQWKQKNRPQVLEFQFDQATQRDLVLYNINTFKFYGEAQTSPIVLNATMYAWKVMAKEMSVRTFCTPDSVIRKHLHDTHKVLEMLGAGLPTFLALQELQVAALKEMADKQKVRVERRRQREKEKEAGGSGTMAGSGTGSAKTRKFTPPTPTTSSFMLTPMGAFLDEETLFESQFEG</sequence>
<accession>U1GUF5</accession>
<name>U1GUF5_ENDPU</name>
<feature type="compositionally biased region" description="Polar residues" evidence="1">
    <location>
        <begin position="350"/>
        <end position="360"/>
    </location>
</feature>
<dbReference type="GeneID" id="19243646"/>
<feature type="region of interest" description="Disordered" evidence="1">
    <location>
        <begin position="484"/>
        <end position="503"/>
    </location>
</feature>
<evidence type="ECO:0000313" key="2">
    <source>
        <dbReference type="EMBL" id="ERF75651.1"/>
    </source>
</evidence>
<feature type="region of interest" description="Disordered" evidence="1">
    <location>
        <begin position="661"/>
        <end position="711"/>
    </location>
</feature>
<feature type="region of interest" description="Disordered" evidence="1">
    <location>
        <begin position="576"/>
        <end position="632"/>
    </location>
</feature>
<feature type="compositionally biased region" description="Basic and acidic residues" evidence="1">
    <location>
        <begin position="320"/>
        <end position="345"/>
    </location>
</feature>
<dbReference type="OrthoDB" id="5229017at2759"/>
<gene>
    <name evidence="2" type="ORF">EPUS_08804</name>
</gene>
<organism evidence="2 3">
    <name type="scientific">Endocarpon pusillum (strain Z07020 / HMAS-L-300199)</name>
    <name type="common">Lichen-forming fungus</name>
    <dbReference type="NCBI Taxonomy" id="1263415"/>
    <lineage>
        <taxon>Eukaryota</taxon>
        <taxon>Fungi</taxon>
        <taxon>Dikarya</taxon>
        <taxon>Ascomycota</taxon>
        <taxon>Pezizomycotina</taxon>
        <taxon>Eurotiomycetes</taxon>
        <taxon>Chaetothyriomycetidae</taxon>
        <taxon>Verrucariales</taxon>
        <taxon>Verrucariaceae</taxon>
        <taxon>Endocarpon</taxon>
    </lineage>
</organism>
<feature type="compositionally biased region" description="Polar residues" evidence="1">
    <location>
        <begin position="665"/>
        <end position="704"/>
    </location>
</feature>
<dbReference type="HOGENOM" id="CLU_302267_0_0_1"/>
<feature type="compositionally biased region" description="Polar residues" evidence="1">
    <location>
        <begin position="804"/>
        <end position="816"/>
    </location>
</feature>
<feature type="compositionally biased region" description="Polar residues" evidence="1">
    <location>
        <begin position="485"/>
        <end position="494"/>
    </location>
</feature>
<reference evidence="3" key="1">
    <citation type="journal article" date="2014" name="BMC Genomics">
        <title>Genome characteristics reveal the impact of lichenization on lichen-forming fungus Endocarpon pusillum Hedwig (Verrucariales, Ascomycota).</title>
        <authorList>
            <person name="Wang Y.-Y."/>
            <person name="Liu B."/>
            <person name="Zhang X.-Y."/>
            <person name="Zhou Q.-M."/>
            <person name="Zhang T."/>
            <person name="Li H."/>
            <person name="Yu Y.-F."/>
            <person name="Zhang X.-L."/>
            <person name="Hao X.-Y."/>
            <person name="Wang M."/>
            <person name="Wang L."/>
            <person name="Wei J.-C."/>
        </authorList>
    </citation>
    <scope>NUCLEOTIDE SEQUENCE [LARGE SCALE GENOMIC DNA]</scope>
    <source>
        <strain evidence="3">Z07020 / HMAS-L-300199</strain>
    </source>
</reference>
<dbReference type="AlphaFoldDB" id="U1GUF5"/>
<feature type="compositionally biased region" description="Basic residues" evidence="1">
    <location>
        <begin position="871"/>
        <end position="880"/>
    </location>
</feature>
<protein>
    <submittedName>
        <fullName evidence="2">Uncharacterized protein</fullName>
    </submittedName>
</protein>
<feature type="region of interest" description="Disordered" evidence="1">
    <location>
        <begin position="944"/>
        <end position="970"/>
    </location>
</feature>
<feature type="compositionally biased region" description="Basic and acidic residues" evidence="1">
    <location>
        <begin position="182"/>
        <end position="202"/>
    </location>
</feature>
<feature type="region of interest" description="Disordered" evidence="1">
    <location>
        <begin position="1123"/>
        <end position="1170"/>
    </location>
</feature>
<feature type="region of interest" description="Disordered" evidence="1">
    <location>
        <begin position="796"/>
        <end position="906"/>
    </location>
</feature>
<evidence type="ECO:0000313" key="3">
    <source>
        <dbReference type="Proteomes" id="UP000019373"/>
    </source>
</evidence>
<feature type="compositionally biased region" description="Gly residues" evidence="1">
    <location>
        <begin position="1139"/>
        <end position="1149"/>
    </location>
</feature>
<feature type="compositionally biased region" description="Basic and acidic residues" evidence="1">
    <location>
        <begin position="1123"/>
        <end position="1138"/>
    </location>
</feature>
<dbReference type="eggNOG" id="ENOG502QQXP">
    <property type="taxonomic scope" value="Eukaryota"/>
</dbReference>
<feature type="compositionally biased region" description="Polar residues" evidence="1">
    <location>
        <begin position="210"/>
        <end position="221"/>
    </location>
</feature>
<dbReference type="OMA" id="QCEVELM"/>
<dbReference type="EMBL" id="KE720801">
    <property type="protein sequence ID" value="ERF75651.1"/>
    <property type="molecule type" value="Genomic_DNA"/>
</dbReference>
<feature type="region of interest" description="Disordered" evidence="1">
    <location>
        <begin position="182"/>
        <end position="366"/>
    </location>
</feature>
<proteinExistence type="predicted"/>
<feature type="compositionally biased region" description="Basic and acidic residues" evidence="1">
    <location>
        <begin position="861"/>
        <end position="870"/>
    </location>
</feature>
<keyword evidence="3" id="KW-1185">Reference proteome</keyword>
<dbReference type="RefSeq" id="XP_007787009.1">
    <property type="nucleotide sequence ID" value="XM_007788819.1"/>
</dbReference>